<dbReference type="GO" id="GO:0005829">
    <property type="term" value="C:cytosol"/>
    <property type="evidence" value="ECO:0007669"/>
    <property type="project" value="TreeGrafter"/>
</dbReference>
<dbReference type="SUPFAM" id="SSF52172">
    <property type="entry name" value="CheY-like"/>
    <property type="match status" value="1"/>
</dbReference>
<dbReference type="InterPro" id="IPR039420">
    <property type="entry name" value="WalR-like"/>
</dbReference>
<name>A0A7J5DXT1_NOCSI</name>
<keyword evidence="2" id="KW-0597">Phosphoprotein</keyword>
<dbReference type="InterPro" id="IPR036388">
    <property type="entry name" value="WH-like_DNA-bd_sf"/>
</dbReference>
<dbReference type="InterPro" id="IPR016032">
    <property type="entry name" value="Sig_transdc_resp-reg_C-effctor"/>
</dbReference>
<dbReference type="Proteomes" id="UP000449906">
    <property type="component" value="Unassembled WGS sequence"/>
</dbReference>
<evidence type="ECO:0000313" key="6">
    <source>
        <dbReference type="EMBL" id="KAB2810708.1"/>
    </source>
</evidence>
<reference evidence="6 7" key="1">
    <citation type="submission" date="2019-09" db="EMBL/GenBank/DDBJ databases">
        <title>Pimelobacter sp. isolated from Paulinella.</title>
        <authorList>
            <person name="Jeong S.E."/>
        </authorList>
    </citation>
    <scope>NUCLEOTIDE SEQUENCE [LARGE SCALE GENOMIC DNA]</scope>
    <source>
        <strain evidence="6 7">Pch-N</strain>
    </source>
</reference>
<evidence type="ECO:0000259" key="5">
    <source>
        <dbReference type="PROSITE" id="PS51755"/>
    </source>
</evidence>
<dbReference type="GO" id="GO:0000156">
    <property type="term" value="F:phosphorelay response regulator activity"/>
    <property type="evidence" value="ECO:0007669"/>
    <property type="project" value="TreeGrafter"/>
</dbReference>
<feature type="modified residue" description="4-aspartylphosphate" evidence="2">
    <location>
        <position position="54"/>
    </location>
</feature>
<organism evidence="6 7">
    <name type="scientific">Nocardioides simplex</name>
    <name type="common">Arthrobacter simplex</name>
    <dbReference type="NCBI Taxonomy" id="2045"/>
    <lineage>
        <taxon>Bacteria</taxon>
        <taxon>Bacillati</taxon>
        <taxon>Actinomycetota</taxon>
        <taxon>Actinomycetes</taxon>
        <taxon>Propionibacteriales</taxon>
        <taxon>Nocardioidaceae</taxon>
        <taxon>Pimelobacter</taxon>
    </lineage>
</organism>
<dbReference type="GO" id="GO:0032993">
    <property type="term" value="C:protein-DNA complex"/>
    <property type="evidence" value="ECO:0007669"/>
    <property type="project" value="TreeGrafter"/>
</dbReference>
<dbReference type="RefSeq" id="WP_151578092.1">
    <property type="nucleotide sequence ID" value="NZ_JBIWND010000006.1"/>
</dbReference>
<keyword evidence="1 3" id="KW-0238">DNA-binding</keyword>
<sequence length="233" mass="24598">MRLTIGVCEDDPALRRVVRHALELDGHEVVLAHNGAEAMSRFGAGAGLDVVVMDIGLPDADGRDVCQALQAAGQEAPVLFLTALDAVHHRLSGFSAGGDDYVTKPFEVKELLARVAVLGRRGRHHREVAPRADGTALVLDAAAHTLRVGGREVPLSPTEFRMLAAIAARPGEVVRRRAVIGAAWPDGAAVSDNTVDSLMRRVRAKLAEVGSPATIETVRGVGYRIQHPGGAPA</sequence>
<evidence type="ECO:0000256" key="1">
    <source>
        <dbReference type="ARBA" id="ARBA00023125"/>
    </source>
</evidence>
<evidence type="ECO:0000256" key="3">
    <source>
        <dbReference type="PROSITE-ProRule" id="PRU01091"/>
    </source>
</evidence>
<dbReference type="PANTHER" id="PTHR48111:SF37">
    <property type="entry name" value="RESPONSE REGULATOR PROTEIN CARR"/>
    <property type="match status" value="1"/>
</dbReference>
<dbReference type="Gene3D" id="6.10.250.690">
    <property type="match status" value="1"/>
</dbReference>
<dbReference type="CDD" id="cd00383">
    <property type="entry name" value="trans_reg_C"/>
    <property type="match status" value="1"/>
</dbReference>
<dbReference type="InterPro" id="IPR001867">
    <property type="entry name" value="OmpR/PhoB-type_DNA-bd"/>
</dbReference>
<feature type="domain" description="OmpR/PhoB-type" evidence="5">
    <location>
        <begin position="127"/>
        <end position="227"/>
    </location>
</feature>
<dbReference type="SUPFAM" id="SSF46894">
    <property type="entry name" value="C-terminal effector domain of the bipartite response regulators"/>
    <property type="match status" value="1"/>
</dbReference>
<dbReference type="PROSITE" id="PS51755">
    <property type="entry name" value="OMPR_PHOB"/>
    <property type="match status" value="1"/>
</dbReference>
<dbReference type="CDD" id="cd17574">
    <property type="entry name" value="REC_OmpR"/>
    <property type="match status" value="1"/>
</dbReference>
<dbReference type="InterPro" id="IPR011006">
    <property type="entry name" value="CheY-like_superfamily"/>
</dbReference>
<dbReference type="InterPro" id="IPR001789">
    <property type="entry name" value="Sig_transdc_resp-reg_receiver"/>
</dbReference>
<dbReference type="SMART" id="SM00448">
    <property type="entry name" value="REC"/>
    <property type="match status" value="1"/>
</dbReference>
<comment type="caution">
    <text evidence="6">The sequence shown here is derived from an EMBL/GenBank/DDBJ whole genome shotgun (WGS) entry which is preliminary data.</text>
</comment>
<dbReference type="GO" id="GO:0000976">
    <property type="term" value="F:transcription cis-regulatory region binding"/>
    <property type="evidence" value="ECO:0007669"/>
    <property type="project" value="TreeGrafter"/>
</dbReference>
<dbReference type="PANTHER" id="PTHR48111">
    <property type="entry name" value="REGULATOR OF RPOS"/>
    <property type="match status" value="1"/>
</dbReference>
<dbReference type="Gene3D" id="3.40.50.2300">
    <property type="match status" value="1"/>
</dbReference>
<protein>
    <submittedName>
        <fullName evidence="6">Response regulator transcription factor</fullName>
    </submittedName>
</protein>
<gene>
    <name evidence="6" type="ORF">F9L07_01740</name>
</gene>
<proteinExistence type="predicted"/>
<dbReference type="EMBL" id="WBVM01000001">
    <property type="protein sequence ID" value="KAB2810708.1"/>
    <property type="molecule type" value="Genomic_DNA"/>
</dbReference>
<evidence type="ECO:0000313" key="7">
    <source>
        <dbReference type="Proteomes" id="UP000449906"/>
    </source>
</evidence>
<dbReference type="GO" id="GO:0006355">
    <property type="term" value="P:regulation of DNA-templated transcription"/>
    <property type="evidence" value="ECO:0007669"/>
    <property type="project" value="InterPro"/>
</dbReference>
<dbReference type="SMART" id="SM00862">
    <property type="entry name" value="Trans_reg_C"/>
    <property type="match status" value="1"/>
</dbReference>
<feature type="DNA-binding region" description="OmpR/PhoB-type" evidence="3">
    <location>
        <begin position="127"/>
        <end position="227"/>
    </location>
</feature>
<feature type="domain" description="Response regulatory" evidence="4">
    <location>
        <begin position="4"/>
        <end position="119"/>
    </location>
</feature>
<dbReference type="Pfam" id="PF00486">
    <property type="entry name" value="Trans_reg_C"/>
    <property type="match status" value="1"/>
</dbReference>
<dbReference type="PROSITE" id="PS50110">
    <property type="entry name" value="RESPONSE_REGULATORY"/>
    <property type="match status" value="1"/>
</dbReference>
<evidence type="ECO:0000256" key="2">
    <source>
        <dbReference type="PROSITE-ProRule" id="PRU00169"/>
    </source>
</evidence>
<evidence type="ECO:0000259" key="4">
    <source>
        <dbReference type="PROSITE" id="PS50110"/>
    </source>
</evidence>
<accession>A0A7J5DXT1</accession>
<dbReference type="Gene3D" id="1.10.10.10">
    <property type="entry name" value="Winged helix-like DNA-binding domain superfamily/Winged helix DNA-binding domain"/>
    <property type="match status" value="1"/>
</dbReference>
<dbReference type="AlphaFoldDB" id="A0A7J5DXT1"/>
<dbReference type="Pfam" id="PF00072">
    <property type="entry name" value="Response_reg"/>
    <property type="match status" value="1"/>
</dbReference>